<protein>
    <submittedName>
        <fullName evidence="2">Uncharacterized protein</fullName>
    </submittedName>
</protein>
<keyword evidence="3" id="KW-1185">Reference proteome</keyword>
<dbReference type="Proteomes" id="UP000023152">
    <property type="component" value="Unassembled WGS sequence"/>
</dbReference>
<feature type="compositionally biased region" description="Basic and acidic residues" evidence="1">
    <location>
        <begin position="131"/>
        <end position="141"/>
    </location>
</feature>
<evidence type="ECO:0000313" key="2">
    <source>
        <dbReference type="EMBL" id="ETO29773.1"/>
    </source>
</evidence>
<dbReference type="EMBL" id="ASPP01005852">
    <property type="protein sequence ID" value="ETO29773.1"/>
    <property type="molecule type" value="Genomic_DNA"/>
</dbReference>
<organism evidence="2 3">
    <name type="scientific">Reticulomyxa filosa</name>
    <dbReference type="NCBI Taxonomy" id="46433"/>
    <lineage>
        <taxon>Eukaryota</taxon>
        <taxon>Sar</taxon>
        <taxon>Rhizaria</taxon>
        <taxon>Retaria</taxon>
        <taxon>Foraminifera</taxon>
        <taxon>Monothalamids</taxon>
        <taxon>Reticulomyxidae</taxon>
        <taxon>Reticulomyxa</taxon>
    </lineage>
</organism>
<accession>X6NV50</accession>
<proteinExistence type="predicted"/>
<name>X6NV50_RETFI</name>
<evidence type="ECO:0000313" key="3">
    <source>
        <dbReference type="Proteomes" id="UP000023152"/>
    </source>
</evidence>
<reference evidence="2 3" key="1">
    <citation type="journal article" date="2013" name="Curr. Biol.">
        <title>The Genome of the Foraminiferan Reticulomyxa filosa.</title>
        <authorList>
            <person name="Glockner G."/>
            <person name="Hulsmann N."/>
            <person name="Schleicher M."/>
            <person name="Noegel A.A."/>
            <person name="Eichinger L."/>
            <person name="Gallinger C."/>
            <person name="Pawlowski J."/>
            <person name="Sierra R."/>
            <person name="Euteneuer U."/>
            <person name="Pillet L."/>
            <person name="Moustafa A."/>
            <person name="Platzer M."/>
            <person name="Groth M."/>
            <person name="Szafranski K."/>
            <person name="Schliwa M."/>
        </authorList>
    </citation>
    <scope>NUCLEOTIDE SEQUENCE [LARGE SCALE GENOMIC DNA]</scope>
</reference>
<feature type="region of interest" description="Disordered" evidence="1">
    <location>
        <begin position="124"/>
        <end position="158"/>
    </location>
</feature>
<sequence>MDHPTLTSRGIRLVRNLREMKNLGGLDTKADVSGKALFERVSKQTVAECPDLKDKIESIQVDYNDATEKWWTDFFDDKEELIQRYNDLVQYLRYIDEDVVVCVGHSLYFRGFFQRYLSGNDTSELSNVSASKDEKETKEDVDVAGDEEVDGEKLQPSQDKNELWEQLKKKKLMNAGVAMCEVEFHDKDSDPNNKYGLHQSGKDDLWRNMTITDVKLLFDTKLCK</sequence>
<dbReference type="AlphaFoldDB" id="X6NV50"/>
<comment type="caution">
    <text evidence="2">The sequence shown here is derived from an EMBL/GenBank/DDBJ whole genome shotgun (WGS) entry which is preliminary data.</text>
</comment>
<dbReference type="OrthoDB" id="496981at2759"/>
<evidence type="ECO:0000256" key="1">
    <source>
        <dbReference type="SAM" id="MobiDB-lite"/>
    </source>
</evidence>
<gene>
    <name evidence="2" type="ORF">RFI_07347</name>
</gene>